<name>A0ABT9C9V5_9BACL</name>
<proteinExistence type="predicted"/>
<keyword evidence="4" id="KW-1185">Reference proteome</keyword>
<feature type="chain" id="PRO_5047296383" description="N-terminal domain of peptidoglycan hydrolase CwlO-containing protein" evidence="2">
    <location>
        <begin position="31"/>
        <end position="362"/>
    </location>
</feature>
<evidence type="ECO:0000313" key="3">
    <source>
        <dbReference type="EMBL" id="MDO7905424.1"/>
    </source>
</evidence>
<sequence length="362" mass="41619">MIHAQALRRFIFCTTLLLGLSALTSGALYAEQSPEEVRRILQDSLSIVEIDHEIERIDTEQSKLQSQLAGLRTSLAQQEQDIKEHREKAGRVMRSYYMGERDTLLNLLFKAKSLTQMLTLYDYYQIIISNDQAVLHDYQERYRSMTATQTKLVRASDELSRVKNSLIEQRARVAALQQQVDDHVALSSDPEAIRRMIGELTQYWENVGLHEVKRYFEALASAMQGLPNFIQQQPGAIETNGRNYTIRIEEDAFNDYLRAQNELFQHFAFHFSSEGITASGQQGNLQLSIQGHYTVENDPQNAILFHVDKLIFNQLELPDTTRQTMEEQFDLGFYPEQLISFLKATSVSTSDKELKVELQLSL</sequence>
<keyword evidence="1" id="KW-0175">Coiled coil</keyword>
<evidence type="ECO:0000256" key="2">
    <source>
        <dbReference type="SAM" id="SignalP"/>
    </source>
</evidence>
<dbReference type="RefSeq" id="WP_305022588.1">
    <property type="nucleotide sequence ID" value="NZ_JAUQTB010000001.1"/>
</dbReference>
<dbReference type="Proteomes" id="UP001240171">
    <property type="component" value="Unassembled WGS sequence"/>
</dbReference>
<organism evidence="3 4">
    <name type="scientific">Paenibacillus lacisoli</name>
    <dbReference type="NCBI Taxonomy" id="3064525"/>
    <lineage>
        <taxon>Bacteria</taxon>
        <taxon>Bacillati</taxon>
        <taxon>Bacillota</taxon>
        <taxon>Bacilli</taxon>
        <taxon>Bacillales</taxon>
        <taxon>Paenibacillaceae</taxon>
        <taxon>Paenibacillus</taxon>
    </lineage>
</organism>
<feature type="coiled-coil region" evidence="1">
    <location>
        <begin position="61"/>
        <end position="95"/>
    </location>
</feature>
<gene>
    <name evidence="3" type="ORF">Q5741_03235</name>
</gene>
<accession>A0ABT9C9V5</accession>
<evidence type="ECO:0000313" key="4">
    <source>
        <dbReference type="Proteomes" id="UP001240171"/>
    </source>
</evidence>
<dbReference type="Gene3D" id="6.10.250.3150">
    <property type="match status" value="1"/>
</dbReference>
<evidence type="ECO:0000256" key="1">
    <source>
        <dbReference type="SAM" id="Coils"/>
    </source>
</evidence>
<keyword evidence="2" id="KW-0732">Signal</keyword>
<evidence type="ECO:0008006" key="5">
    <source>
        <dbReference type="Google" id="ProtNLM"/>
    </source>
</evidence>
<protein>
    <recommendedName>
        <fullName evidence="5">N-terminal domain of peptidoglycan hydrolase CwlO-containing protein</fullName>
    </recommendedName>
</protein>
<feature type="signal peptide" evidence="2">
    <location>
        <begin position="1"/>
        <end position="30"/>
    </location>
</feature>
<reference evidence="3 4" key="1">
    <citation type="submission" date="2023-07" db="EMBL/GenBank/DDBJ databases">
        <title>Paenibacillus sp. JX-17 nov. isolated from soil.</title>
        <authorList>
            <person name="Wan Y."/>
            <person name="Liu B."/>
        </authorList>
    </citation>
    <scope>NUCLEOTIDE SEQUENCE [LARGE SCALE GENOMIC DNA]</scope>
    <source>
        <strain evidence="3 4">JX-17</strain>
    </source>
</reference>
<comment type="caution">
    <text evidence="3">The sequence shown here is derived from an EMBL/GenBank/DDBJ whole genome shotgun (WGS) entry which is preliminary data.</text>
</comment>
<dbReference type="EMBL" id="JAUQTB010000001">
    <property type="protein sequence ID" value="MDO7905424.1"/>
    <property type="molecule type" value="Genomic_DNA"/>
</dbReference>